<dbReference type="PANTHER" id="PTHR21152">
    <property type="entry name" value="AMINOTRANSFERASE CLASS V"/>
    <property type="match status" value="1"/>
</dbReference>
<dbReference type="Proteomes" id="UP000626786">
    <property type="component" value="Unassembled WGS sequence"/>
</dbReference>
<dbReference type="GO" id="GO:0008483">
    <property type="term" value="F:transaminase activity"/>
    <property type="evidence" value="ECO:0007669"/>
    <property type="project" value="UniProtKB-KW"/>
</dbReference>
<dbReference type="SUPFAM" id="SSF53383">
    <property type="entry name" value="PLP-dependent transferases"/>
    <property type="match status" value="1"/>
</dbReference>
<evidence type="ECO:0000313" key="7">
    <source>
        <dbReference type="EMBL" id="MBD7986326.1"/>
    </source>
</evidence>
<dbReference type="InterPro" id="IPR015422">
    <property type="entry name" value="PyrdxlP-dep_Trfase_small"/>
</dbReference>
<dbReference type="InterPro" id="IPR024169">
    <property type="entry name" value="SP_NH2Trfase/AEP_transaminase"/>
</dbReference>
<comment type="caution">
    <text evidence="7">The sequence shown here is derived from an EMBL/GenBank/DDBJ whole genome shotgun (WGS) entry which is preliminary data.</text>
</comment>
<dbReference type="InterPro" id="IPR015424">
    <property type="entry name" value="PyrdxlP-dep_Trfase"/>
</dbReference>
<organism evidence="7 8">
    <name type="scientific">Sporosarcina quadrami</name>
    <dbReference type="NCBI Taxonomy" id="2762234"/>
    <lineage>
        <taxon>Bacteria</taxon>
        <taxon>Bacillati</taxon>
        <taxon>Bacillota</taxon>
        <taxon>Bacilli</taxon>
        <taxon>Bacillales</taxon>
        <taxon>Caryophanaceae</taxon>
        <taxon>Sporosarcina</taxon>
    </lineage>
</organism>
<accession>A0ABR8UE87</accession>
<keyword evidence="7" id="KW-0808">Transferase</keyword>
<evidence type="ECO:0000256" key="5">
    <source>
        <dbReference type="RuleBase" id="RU004504"/>
    </source>
</evidence>
<dbReference type="InterPro" id="IPR015421">
    <property type="entry name" value="PyrdxlP-dep_Trfase_major"/>
</dbReference>
<keyword evidence="7" id="KW-0032">Aminotransferase</keyword>
<evidence type="ECO:0000256" key="1">
    <source>
        <dbReference type="ARBA" id="ARBA00001933"/>
    </source>
</evidence>
<dbReference type="Gene3D" id="3.40.640.10">
    <property type="entry name" value="Type I PLP-dependent aspartate aminotransferase-like (Major domain)"/>
    <property type="match status" value="1"/>
</dbReference>
<name>A0ABR8UE87_9BACL</name>
<comment type="similarity">
    <text evidence="2 4">Belongs to the class-V pyridoxal-phosphate-dependent aminotransferase family.</text>
</comment>
<keyword evidence="3" id="KW-0663">Pyridoxal phosphate</keyword>
<dbReference type="RefSeq" id="WP_191696149.1">
    <property type="nucleotide sequence ID" value="NZ_JACSQN010000028.1"/>
</dbReference>
<proteinExistence type="inferred from homology"/>
<dbReference type="PROSITE" id="PS00595">
    <property type="entry name" value="AA_TRANSFER_CLASS_5"/>
    <property type="match status" value="1"/>
</dbReference>
<dbReference type="InterPro" id="IPR000192">
    <property type="entry name" value="Aminotrans_V_dom"/>
</dbReference>
<evidence type="ECO:0000256" key="2">
    <source>
        <dbReference type="ARBA" id="ARBA00009236"/>
    </source>
</evidence>
<sequence length="386" mass="41943">MLKEQTFLRIPGPTPIPPSVQQAMNRPMMGHRSSEASDLISSIKPRLRKVFGSTQDVIILTGSGTSALEAAVVNTVMPGDEVLVIVTGSFGDRFAKICEAHNVTAHRLDVEWGKSFQTEEVRSLLQKNPAIQAVFATYCETSTGVMNPIDSLSEAVNGVSEALIIVDGVSCVGAVETKMDDWKIDIMVTGSQKALMLPPGLAFIAASERAWRRIEDNPSRGFYLDLLKYRKDLQQSSTPFTPAISLLLGLDEALKLLETEGYPEVFDRHTLMKEMTRAAFRALEIPLLTSDADAAETVTSVQPDDFDADAFRKLVKSEFGLSMAGGQGHLSGQIFRIGHMGYCSPADMLQTIAMIEIGLLKIGKNIELGKGVSAAQNVYMSKEGAQ</sequence>
<dbReference type="Pfam" id="PF00266">
    <property type="entry name" value="Aminotran_5"/>
    <property type="match status" value="1"/>
</dbReference>
<protein>
    <submittedName>
        <fullName evidence="7">Alanine--glyoxylate aminotransferase family protein</fullName>
    </submittedName>
</protein>
<feature type="domain" description="Aminotransferase class V" evidence="6">
    <location>
        <begin position="23"/>
        <end position="327"/>
    </location>
</feature>
<gene>
    <name evidence="7" type="ORF">H9649_17280</name>
</gene>
<evidence type="ECO:0000313" key="8">
    <source>
        <dbReference type="Proteomes" id="UP000626786"/>
    </source>
</evidence>
<dbReference type="EMBL" id="JACSQN010000028">
    <property type="protein sequence ID" value="MBD7986326.1"/>
    <property type="molecule type" value="Genomic_DNA"/>
</dbReference>
<dbReference type="PIRSF" id="PIRSF000524">
    <property type="entry name" value="SPT"/>
    <property type="match status" value="1"/>
</dbReference>
<evidence type="ECO:0000256" key="4">
    <source>
        <dbReference type="RuleBase" id="RU004075"/>
    </source>
</evidence>
<evidence type="ECO:0000256" key="3">
    <source>
        <dbReference type="ARBA" id="ARBA00022898"/>
    </source>
</evidence>
<reference evidence="7 8" key="1">
    <citation type="submission" date="2020-08" db="EMBL/GenBank/DDBJ databases">
        <title>A Genomic Blueprint of the Chicken Gut Microbiome.</title>
        <authorList>
            <person name="Gilroy R."/>
            <person name="Ravi A."/>
            <person name="Getino M."/>
            <person name="Pursley I."/>
            <person name="Horton D.L."/>
            <person name="Alikhan N.-F."/>
            <person name="Baker D."/>
            <person name="Gharbi K."/>
            <person name="Hall N."/>
            <person name="Watson M."/>
            <person name="Adriaenssens E.M."/>
            <person name="Foster-Nyarko E."/>
            <person name="Jarju S."/>
            <person name="Secka A."/>
            <person name="Antonio M."/>
            <person name="Oren A."/>
            <person name="Chaudhuri R."/>
            <person name="La Ragione R.M."/>
            <person name="Hildebrand F."/>
            <person name="Pallen M.J."/>
        </authorList>
    </citation>
    <scope>NUCLEOTIDE SEQUENCE [LARGE SCALE GENOMIC DNA]</scope>
    <source>
        <strain evidence="7 8">Sa2YVA2</strain>
    </source>
</reference>
<dbReference type="PANTHER" id="PTHR21152:SF40">
    <property type="entry name" value="ALANINE--GLYOXYLATE AMINOTRANSFERASE"/>
    <property type="match status" value="1"/>
</dbReference>
<dbReference type="InterPro" id="IPR020578">
    <property type="entry name" value="Aminotrans_V_PyrdxlP_BS"/>
</dbReference>
<comment type="cofactor">
    <cofactor evidence="1 5">
        <name>pyridoxal 5'-phosphate</name>
        <dbReference type="ChEBI" id="CHEBI:597326"/>
    </cofactor>
</comment>
<dbReference type="Gene3D" id="3.90.1150.10">
    <property type="entry name" value="Aspartate Aminotransferase, domain 1"/>
    <property type="match status" value="1"/>
</dbReference>
<keyword evidence="8" id="KW-1185">Reference proteome</keyword>
<evidence type="ECO:0000259" key="6">
    <source>
        <dbReference type="Pfam" id="PF00266"/>
    </source>
</evidence>